<evidence type="ECO:0000259" key="11">
    <source>
        <dbReference type="Pfam" id="PF00316"/>
    </source>
</evidence>
<dbReference type="PROSITE" id="PS00124">
    <property type="entry name" value="FBPASE"/>
    <property type="match status" value="1"/>
</dbReference>
<feature type="binding site" evidence="9">
    <location>
        <position position="114"/>
    </location>
    <ligand>
        <name>Mg(2+)</name>
        <dbReference type="ChEBI" id="CHEBI:18420"/>
        <label>2</label>
    </ligand>
</feature>
<accession>A0ABQ0GY44</accession>
<keyword evidence="4 9" id="KW-0963">Cytoplasm</keyword>
<keyword evidence="5 9" id="KW-0479">Metal-binding</keyword>
<dbReference type="Gene3D" id="3.40.190.80">
    <property type="match status" value="1"/>
</dbReference>
<keyword evidence="8 9" id="KW-0119">Carbohydrate metabolism</keyword>
<comment type="catalytic activity">
    <reaction evidence="1 9">
        <text>beta-D-fructose 1,6-bisphosphate + H2O = beta-D-fructose 6-phosphate + phosphate</text>
        <dbReference type="Rhea" id="RHEA:11064"/>
        <dbReference type="ChEBI" id="CHEBI:15377"/>
        <dbReference type="ChEBI" id="CHEBI:32966"/>
        <dbReference type="ChEBI" id="CHEBI:43474"/>
        <dbReference type="ChEBI" id="CHEBI:57634"/>
        <dbReference type="EC" id="3.1.3.11"/>
    </reaction>
</comment>
<evidence type="ECO:0000259" key="12">
    <source>
        <dbReference type="Pfam" id="PF18913"/>
    </source>
</evidence>
<comment type="caution">
    <text evidence="9">Lacks conserved residue(s) required for the propagation of feature annotation.</text>
</comment>
<dbReference type="InterPro" id="IPR033391">
    <property type="entry name" value="FBPase_N"/>
</dbReference>
<dbReference type="PIRSF" id="PIRSF500210">
    <property type="entry name" value="FBPtase"/>
    <property type="match status" value="1"/>
</dbReference>
<dbReference type="PRINTS" id="PR00115">
    <property type="entry name" value="F16BPHPHTASE"/>
</dbReference>
<feature type="binding site" evidence="9">
    <location>
        <position position="113"/>
    </location>
    <ligand>
        <name>Mg(2+)</name>
        <dbReference type="ChEBI" id="CHEBI:18420"/>
        <label>1</label>
    </ligand>
</feature>
<keyword evidence="6 9" id="KW-0378">Hydrolase</keyword>
<sequence length="350" mass="37991">MTTATLDAFLVSYAGDAEGFLRAAVASTIRHLSMTSVKVRNTINQGALGKAFNGSQNGRNADGDAQKDLDVFADDMFLDAMRHAPVALYGSEELDQPAVLDPRAPLAIAIDPLDGSSNIDTNVSLGTIFSILPVAGEPVSESVATFFQEGRRQLAAGFFIYGPQLALVLTVGSGTHIFVFSTRLGTFVQAYSGIAIAPRTQEFAINAANYRQWDEAVRLYIDDCLKGTEGPRAKDFNMRWIASLVAEAYRILVRGGVFLYPGDRRKGYGAGRIRLVYEANPIAFLIEQAGGAATDTVNPILDLVPQNMHQRVPLVFGSAREVQRIGRYHTEPSNIGERAPLFSNRGLFRA</sequence>
<reference evidence="13 14" key="1">
    <citation type="submission" date="2024-10" db="EMBL/GenBank/DDBJ databases">
        <title>Isolation, draft genome sequencing and identification of Phyllobacterium sp. NSA23, isolated from leaf soil.</title>
        <authorList>
            <person name="Akita H."/>
        </authorList>
    </citation>
    <scope>NUCLEOTIDE SEQUENCE [LARGE SCALE GENOMIC DNA]</scope>
    <source>
        <strain evidence="13 14">NSA23</strain>
    </source>
</reference>
<dbReference type="Pfam" id="PF00316">
    <property type="entry name" value="FBPase"/>
    <property type="match status" value="1"/>
</dbReference>
<keyword evidence="7 9" id="KW-0460">Magnesium</keyword>
<evidence type="ECO:0000256" key="2">
    <source>
        <dbReference type="ARBA" id="ARBA00005215"/>
    </source>
</evidence>
<evidence type="ECO:0000256" key="3">
    <source>
        <dbReference type="ARBA" id="ARBA00010941"/>
    </source>
</evidence>
<feature type="binding site" evidence="9">
    <location>
        <begin position="114"/>
        <end position="117"/>
    </location>
    <ligand>
        <name>substrate</name>
    </ligand>
</feature>
<dbReference type="InterPro" id="IPR000146">
    <property type="entry name" value="FBPase_class-1"/>
</dbReference>
<evidence type="ECO:0000256" key="10">
    <source>
        <dbReference type="RuleBase" id="RU000508"/>
    </source>
</evidence>
<evidence type="ECO:0000256" key="5">
    <source>
        <dbReference type="ARBA" id="ARBA00022723"/>
    </source>
</evidence>
<comment type="caution">
    <text evidence="13">The sequence shown here is derived from an EMBL/GenBank/DDBJ whole genome shotgun (WGS) entry which is preliminary data.</text>
</comment>
<dbReference type="CDD" id="cd00354">
    <property type="entry name" value="FBPase"/>
    <property type="match status" value="1"/>
</dbReference>
<comment type="subunit">
    <text evidence="9">Homotetramer.</text>
</comment>
<name>A0ABQ0GY44_9HYPH</name>
<dbReference type="NCBIfam" id="NF006780">
    <property type="entry name" value="PRK09293.1-4"/>
    <property type="match status" value="1"/>
</dbReference>
<dbReference type="InterPro" id="IPR020548">
    <property type="entry name" value="Fructose_bisphosphatase_AS"/>
</dbReference>
<evidence type="ECO:0000313" key="14">
    <source>
        <dbReference type="Proteomes" id="UP001628091"/>
    </source>
</evidence>
<organism evidence="13 14">
    <name type="scientific">Phyllobacterium phragmitis</name>
    <dbReference type="NCBI Taxonomy" id="2670329"/>
    <lineage>
        <taxon>Bacteria</taxon>
        <taxon>Pseudomonadati</taxon>
        <taxon>Pseudomonadota</taxon>
        <taxon>Alphaproteobacteria</taxon>
        <taxon>Hyphomicrobiales</taxon>
        <taxon>Phyllobacteriaceae</taxon>
        <taxon>Phyllobacterium</taxon>
    </lineage>
</organism>
<feature type="binding site" evidence="9">
    <location>
        <position position="111"/>
    </location>
    <ligand>
        <name>Mg(2+)</name>
        <dbReference type="ChEBI" id="CHEBI:18420"/>
        <label>2</label>
    </ligand>
</feature>
<feature type="domain" description="Fructose-1-6-bisphosphatase class I N-terminal" evidence="11">
    <location>
        <begin position="25"/>
        <end position="189"/>
    </location>
</feature>
<dbReference type="PANTHER" id="PTHR11556">
    <property type="entry name" value="FRUCTOSE-1,6-BISPHOSPHATASE-RELATED"/>
    <property type="match status" value="1"/>
</dbReference>
<feature type="binding site" evidence="9">
    <location>
        <position position="278"/>
    </location>
    <ligand>
        <name>Mg(2+)</name>
        <dbReference type="ChEBI" id="CHEBI:18420"/>
        <label>2</label>
    </ligand>
</feature>
<proteinExistence type="inferred from homology"/>
<feature type="binding site" evidence="9">
    <location>
        <position position="206"/>
    </location>
    <ligand>
        <name>substrate</name>
    </ligand>
</feature>
<protein>
    <recommendedName>
        <fullName evidence="9">Fructose-1,6-bisphosphatase class 1</fullName>
        <shortName evidence="9">FBPase class 1</shortName>
        <ecNumber evidence="9">3.1.3.11</ecNumber>
    </recommendedName>
    <alternativeName>
        <fullName evidence="9">D-fructose-1,6-bisphosphate 1-phosphohydrolase class 1</fullName>
    </alternativeName>
</protein>
<comment type="cofactor">
    <cofactor evidence="9">
        <name>Mg(2+)</name>
        <dbReference type="ChEBI" id="CHEBI:18420"/>
    </cofactor>
    <text evidence="9">Binds 2 magnesium ions per subunit.</text>
</comment>
<dbReference type="EMBL" id="BAAFZP010000001">
    <property type="protein sequence ID" value="GAB1581587.1"/>
    <property type="molecule type" value="Genomic_DNA"/>
</dbReference>
<dbReference type="PANTHER" id="PTHR11556:SF35">
    <property type="entry name" value="SEDOHEPTULOSE-1,7-BISPHOSPHATASE, CHLOROPLASTIC"/>
    <property type="match status" value="1"/>
</dbReference>
<evidence type="ECO:0000256" key="7">
    <source>
        <dbReference type="ARBA" id="ARBA00022842"/>
    </source>
</evidence>
<dbReference type="Pfam" id="PF18913">
    <property type="entry name" value="FBPase_C"/>
    <property type="match status" value="1"/>
</dbReference>
<gene>
    <name evidence="9" type="primary">fbp</name>
    <name evidence="13" type="ORF">PPNSA23_15300</name>
</gene>
<dbReference type="Proteomes" id="UP001628091">
    <property type="component" value="Unassembled WGS sequence"/>
</dbReference>
<dbReference type="HAMAP" id="MF_01855">
    <property type="entry name" value="FBPase_class1"/>
    <property type="match status" value="1"/>
</dbReference>
<feature type="binding site" evidence="9">
    <location>
        <position position="92"/>
    </location>
    <ligand>
        <name>Mg(2+)</name>
        <dbReference type="ChEBI" id="CHEBI:18420"/>
        <label>1</label>
    </ligand>
</feature>
<feature type="domain" description="Fructose-1-6-bisphosphatase class 1 C-terminal" evidence="12">
    <location>
        <begin position="196"/>
        <end position="329"/>
    </location>
</feature>
<dbReference type="InterPro" id="IPR028343">
    <property type="entry name" value="FBPtase"/>
</dbReference>
<evidence type="ECO:0000313" key="13">
    <source>
        <dbReference type="EMBL" id="GAB1581587.1"/>
    </source>
</evidence>
<evidence type="ECO:0000256" key="6">
    <source>
        <dbReference type="ARBA" id="ARBA00022801"/>
    </source>
</evidence>
<dbReference type="EC" id="3.1.3.11" evidence="9"/>
<dbReference type="InterPro" id="IPR044015">
    <property type="entry name" value="FBPase_C_dom"/>
</dbReference>
<dbReference type="RefSeq" id="WP_407864391.1">
    <property type="nucleotide sequence ID" value="NZ_BAAFZP010000001.1"/>
</dbReference>
<evidence type="ECO:0000256" key="4">
    <source>
        <dbReference type="ARBA" id="ARBA00022490"/>
    </source>
</evidence>
<evidence type="ECO:0000256" key="8">
    <source>
        <dbReference type="ARBA" id="ARBA00023277"/>
    </source>
</evidence>
<comment type="subcellular location">
    <subcellularLocation>
        <location evidence="9">Cytoplasm</location>
    </subcellularLocation>
</comment>
<dbReference type="Gene3D" id="3.30.540.10">
    <property type="entry name" value="Fructose-1,6-Bisphosphatase, subunit A, domain 1"/>
    <property type="match status" value="1"/>
</dbReference>
<dbReference type="PIRSF" id="PIRSF000904">
    <property type="entry name" value="FBPtase_SBPase"/>
    <property type="match status" value="1"/>
</dbReference>
<dbReference type="NCBIfam" id="NF006779">
    <property type="entry name" value="PRK09293.1-3"/>
    <property type="match status" value="1"/>
</dbReference>
<evidence type="ECO:0000256" key="1">
    <source>
        <dbReference type="ARBA" id="ARBA00001273"/>
    </source>
</evidence>
<evidence type="ECO:0000256" key="9">
    <source>
        <dbReference type="HAMAP-Rule" id="MF_01855"/>
    </source>
</evidence>
<feature type="binding site" evidence="9">
    <location>
        <position position="111"/>
    </location>
    <ligand>
        <name>Mg(2+)</name>
        <dbReference type="ChEBI" id="CHEBI:18420"/>
        <label>1</label>
    </ligand>
</feature>
<comment type="similarity">
    <text evidence="3 9 10">Belongs to the FBPase class 1 family.</text>
</comment>
<dbReference type="SUPFAM" id="SSF56655">
    <property type="entry name" value="Carbohydrate phosphatase"/>
    <property type="match status" value="1"/>
</dbReference>
<keyword evidence="14" id="KW-1185">Reference proteome</keyword>
<comment type="pathway">
    <text evidence="2">Carbohydrate biosynthesis; Calvin cycle.</text>
</comment>